<dbReference type="OrthoDB" id="2393597at2759"/>
<organism evidence="1 2">
    <name type="scientific">Glomus cerebriforme</name>
    <dbReference type="NCBI Taxonomy" id="658196"/>
    <lineage>
        <taxon>Eukaryota</taxon>
        <taxon>Fungi</taxon>
        <taxon>Fungi incertae sedis</taxon>
        <taxon>Mucoromycota</taxon>
        <taxon>Glomeromycotina</taxon>
        <taxon>Glomeromycetes</taxon>
        <taxon>Glomerales</taxon>
        <taxon>Glomeraceae</taxon>
        <taxon>Glomus</taxon>
    </lineage>
</organism>
<protein>
    <submittedName>
        <fullName evidence="1">Uncharacterized protein</fullName>
    </submittedName>
</protein>
<gene>
    <name evidence="1" type="ORF">C1645_811809</name>
</gene>
<accession>A0A397TRI3</accession>
<proteinExistence type="predicted"/>
<dbReference type="AlphaFoldDB" id="A0A397TRI3"/>
<evidence type="ECO:0000313" key="1">
    <source>
        <dbReference type="EMBL" id="RIA99077.1"/>
    </source>
</evidence>
<sequence>MERIYVTYNSTLNLNPNKINNIIALAQNDGTKSGILRTKRWQNRKRLEVLERHQDASALPNISVANITSENPAKCGGYAFALLESKICLVQFLSMYHKLLNYHSYIDSTNCIDLLSYISVCIYIEQLSNIFGCSCENFTENMGYLIVRKKEMAIYNFFKSIIDKLQLIIATKLTNGNAE</sequence>
<reference evidence="1 2" key="1">
    <citation type="submission" date="2018-06" db="EMBL/GenBank/DDBJ databases">
        <title>Comparative genomics reveals the genomic features of Rhizophagus irregularis, R. cerebriforme, R. diaphanum and Gigaspora rosea, and their symbiotic lifestyle signature.</title>
        <authorList>
            <person name="Morin E."/>
            <person name="San Clemente H."/>
            <person name="Chen E.C.H."/>
            <person name="De La Providencia I."/>
            <person name="Hainaut M."/>
            <person name="Kuo A."/>
            <person name="Kohler A."/>
            <person name="Murat C."/>
            <person name="Tang N."/>
            <person name="Roy S."/>
            <person name="Loubradou J."/>
            <person name="Henrissat B."/>
            <person name="Grigoriev I.V."/>
            <person name="Corradi N."/>
            <person name="Roux C."/>
            <person name="Martin F.M."/>
        </authorList>
    </citation>
    <scope>NUCLEOTIDE SEQUENCE [LARGE SCALE GENOMIC DNA]</scope>
    <source>
        <strain evidence="1 2">DAOM 227022</strain>
    </source>
</reference>
<keyword evidence="2" id="KW-1185">Reference proteome</keyword>
<name>A0A397TRI3_9GLOM</name>
<comment type="caution">
    <text evidence="1">The sequence shown here is derived from an EMBL/GenBank/DDBJ whole genome shotgun (WGS) entry which is preliminary data.</text>
</comment>
<dbReference type="Proteomes" id="UP000265703">
    <property type="component" value="Unassembled WGS sequence"/>
</dbReference>
<evidence type="ECO:0000313" key="2">
    <source>
        <dbReference type="Proteomes" id="UP000265703"/>
    </source>
</evidence>
<dbReference type="EMBL" id="QKYT01000007">
    <property type="protein sequence ID" value="RIA99077.1"/>
    <property type="molecule type" value="Genomic_DNA"/>
</dbReference>